<dbReference type="Proteomes" id="UP000035034">
    <property type="component" value="Unassembled WGS sequence"/>
</dbReference>
<name>H0R4I4_9ACTN</name>
<dbReference type="Pfam" id="PF00781">
    <property type="entry name" value="DAGK_cat"/>
    <property type="match status" value="1"/>
</dbReference>
<feature type="transmembrane region" description="Helical" evidence="1">
    <location>
        <begin position="71"/>
        <end position="91"/>
    </location>
</feature>
<feature type="transmembrane region" description="Helical" evidence="1">
    <location>
        <begin position="45"/>
        <end position="64"/>
    </location>
</feature>
<dbReference type="RefSeq" id="WP_007319320.1">
    <property type="nucleotide sequence ID" value="NZ_BAEH01000104.1"/>
</dbReference>
<dbReference type="SUPFAM" id="SSF111331">
    <property type="entry name" value="NAD kinase/diacylglycerol kinase-like"/>
    <property type="match status" value="1"/>
</dbReference>
<dbReference type="InterPro" id="IPR016064">
    <property type="entry name" value="NAD/diacylglycerol_kinase_sf"/>
</dbReference>
<evidence type="ECO:0000256" key="1">
    <source>
        <dbReference type="SAM" id="Phobius"/>
    </source>
</evidence>
<evidence type="ECO:0000313" key="3">
    <source>
        <dbReference type="EMBL" id="GAB19985.1"/>
    </source>
</evidence>
<dbReference type="GO" id="GO:0016301">
    <property type="term" value="F:kinase activity"/>
    <property type="evidence" value="ECO:0007669"/>
    <property type="project" value="InterPro"/>
</dbReference>
<feature type="transmembrane region" description="Helical" evidence="1">
    <location>
        <begin position="20"/>
        <end position="39"/>
    </location>
</feature>
<keyword evidence="1" id="KW-0472">Membrane</keyword>
<protein>
    <recommendedName>
        <fullName evidence="2">DAGKc domain-containing protein</fullName>
    </recommendedName>
</protein>
<comment type="caution">
    <text evidence="3">The sequence shown here is derived from an EMBL/GenBank/DDBJ whole genome shotgun (WGS) entry which is preliminary data.</text>
</comment>
<keyword evidence="1" id="KW-0812">Transmembrane</keyword>
<gene>
    <name evidence="3" type="ORF">GOEFS_104_00040</name>
</gene>
<dbReference type="PROSITE" id="PS50146">
    <property type="entry name" value="DAGK"/>
    <property type="match status" value="1"/>
</dbReference>
<dbReference type="STRING" id="1077974.GOEFS_104_00040"/>
<reference evidence="3 4" key="1">
    <citation type="submission" date="2011-12" db="EMBL/GenBank/DDBJ databases">
        <title>Whole genome shotgun sequence of Gordonia effusa NBRC 100432.</title>
        <authorList>
            <person name="Yoshida I."/>
            <person name="Takarada H."/>
            <person name="Hosoyama A."/>
            <person name="Tsuchikane K."/>
            <person name="Katsumata H."/>
            <person name="Yamazaki S."/>
            <person name="Fujita N."/>
        </authorList>
    </citation>
    <scope>NUCLEOTIDE SEQUENCE [LARGE SCALE GENOMIC DNA]</scope>
    <source>
        <strain evidence="3 4">NBRC 100432</strain>
    </source>
</reference>
<dbReference type="EMBL" id="BAEH01000104">
    <property type="protein sequence ID" value="GAB19985.1"/>
    <property type="molecule type" value="Genomic_DNA"/>
</dbReference>
<sequence length="451" mass="47259">MTDDRAGSSDTVSGVRRLSAILALISGAVLASMLVFFLFRSGLAVLTALVGLTVAVAGAWWVVTERMPRRAVGAMAVIGGLVIIGLALVGVDWFAPRLAGAAALLMVFIGCARFAMVRELRGLDRSRLPTPPANPVLLCNPKSGGGKVERFGIVDAAGELGVRTVVLGIEDDLEQLARDAVANGADCLGMAGGDGSQALVASIAVEYDIPFVCVSAGTRNHFALDLGLDRDDPRNTLRAFVDAVERRVDYATVNGSLFVNNVSLGVYATVVQQDSYRAEKVQTAAEVLPDLLGSLAEPFDLQFDTPTGDHVDGAFLILVSNNAYTSTASLDAGTRSEMDTGKLGVVAVSTSTGAQAARLMTRSALGLRRSSPFWHEFAVESFTVTARGGHALAGVDGEALDLPAPLHFRSHPRGLRLLVPADNAQIAASRRARNVGARALLDVARGQPLSS</sequence>
<feature type="domain" description="DAGKc" evidence="2">
    <location>
        <begin position="130"/>
        <end position="256"/>
    </location>
</feature>
<keyword evidence="4" id="KW-1185">Reference proteome</keyword>
<accession>H0R4I4</accession>
<dbReference type="InterPro" id="IPR001206">
    <property type="entry name" value="Diacylglycerol_kinase_cat_dom"/>
</dbReference>
<feature type="transmembrane region" description="Helical" evidence="1">
    <location>
        <begin position="97"/>
        <end position="117"/>
    </location>
</feature>
<proteinExistence type="predicted"/>
<dbReference type="Gene3D" id="2.60.200.40">
    <property type="match status" value="1"/>
</dbReference>
<dbReference type="AlphaFoldDB" id="H0R4I4"/>
<evidence type="ECO:0000259" key="2">
    <source>
        <dbReference type="PROSITE" id="PS50146"/>
    </source>
</evidence>
<keyword evidence="1" id="KW-1133">Transmembrane helix</keyword>
<dbReference type="InterPro" id="IPR017438">
    <property type="entry name" value="ATP-NAD_kinase_N"/>
</dbReference>
<dbReference type="Gene3D" id="3.40.50.10330">
    <property type="entry name" value="Probable inorganic polyphosphate/atp-NAD kinase, domain 1"/>
    <property type="match status" value="1"/>
</dbReference>
<dbReference type="eggNOG" id="COG1597">
    <property type="taxonomic scope" value="Bacteria"/>
</dbReference>
<evidence type="ECO:0000313" key="4">
    <source>
        <dbReference type="Proteomes" id="UP000035034"/>
    </source>
</evidence>
<organism evidence="3 4">
    <name type="scientific">Gordonia effusa NBRC 100432</name>
    <dbReference type="NCBI Taxonomy" id="1077974"/>
    <lineage>
        <taxon>Bacteria</taxon>
        <taxon>Bacillati</taxon>
        <taxon>Actinomycetota</taxon>
        <taxon>Actinomycetes</taxon>
        <taxon>Mycobacteriales</taxon>
        <taxon>Gordoniaceae</taxon>
        <taxon>Gordonia</taxon>
    </lineage>
</organism>